<gene>
    <name evidence="2" type="ORF">PECAL_2P01020</name>
</gene>
<dbReference type="EMBL" id="CAKKNE010000002">
    <property type="protein sequence ID" value="CAH0367097.1"/>
    <property type="molecule type" value="Genomic_DNA"/>
</dbReference>
<accession>A0A8J2SI94</accession>
<evidence type="ECO:0000256" key="1">
    <source>
        <dbReference type="SAM" id="SignalP"/>
    </source>
</evidence>
<evidence type="ECO:0000313" key="2">
    <source>
        <dbReference type="EMBL" id="CAH0367097.1"/>
    </source>
</evidence>
<comment type="caution">
    <text evidence="2">The sequence shown here is derived from an EMBL/GenBank/DDBJ whole genome shotgun (WGS) entry which is preliminary data.</text>
</comment>
<feature type="signal peptide" evidence="1">
    <location>
        <begin position="1"/>
        <end position="16"/>
    </location>
</feature>
<sequence>MLSVYALVMAMPGVVATAGYASCEPPARLIPPGLPPGRNLVDDPAFAEAPWLRTCDNPENVDALRGVSQDAYKRGPRQQAAQKRISREFFDRATCAFHGARLVSPRGCFPARAGSVVERSGATLRFSFSGAALAACRVGEPSTFRVRYEATAATWFPRGSQGSRPLSITARLRSNSTTTIATLRRTNATLLAGSFEGRFVAPSAGAQVLEVLLSWLVDEPRPLPRPGAFHEQLLYAGATIAAGDPAREQRPSCATPPGAAALRRAARDPDPDARGGVWWHADADHGDAFDGDAAFISDEARYNDGWTYRPHACVLRYASSTAQFVAEVGRRCRTTGPVVLAATSDDSLGRELWTNMVALFSGENDHRFNEQLDGRKTRDAASWQAATTLDFGAVKIHQVRKASGTPPAGAAGWIFAPRIVMALFNPNGEAIGPRIRRVLDAVEAFGRSCSRRFGARRDLACVVYLNPTLQREDHRRHLPGARSKDHFFVLRRETVARVVDQVRRKAFALGLGVADAEALTAPRWDATWDGCHYSRGVHWPDARGLLFRYQWQGGVSRAATTLFLNSVLAACNDTSE</sequence>
<dbReference type="AlphaFoldDB" id="A0A8J2SI94"/>
<name>A0A8J2SI94_9STRA</name>
<proteinExistence type="predicted"/>
<evidence type="ECO:0000313" key="3">
    <source>
        <dbReference type="Proteomes" id="UP000789595"/>
    </source>
</evidence>
<feature type="chain" id="PRO_5035329084" evidence="1">
    <location>
        <begin position="17"/>
        <end position="576"/>
    </location>
</feature>
<protein>
    <submittedName>
        <fullName evidence="2">Uncharacterized protein</fullName>
    </submittedName>
</protein>
<reference evidence="2" key="1">
    <citation type="submission" date="2021-11" db="EMBL/GenBank/DDBJ databases">
        <authorList>
            <consortium name="Genoscope - CEA"/>
            <person name="William W."/>
        </authorList>
    </citation>
    <scope>NUCLEOTIDE SEQUENCE</scope>
</reference>
<dbReference type="Proteomes" id="UP000789595">
    <property type="component" value="Unassembled WGS sequence"/>
</dbReference>
<organism evidence="2 3">
    <name type="scientific">Pelagomonas calceolata</name>
    <dbReference type="NCBI Taxonomy" id="35677"/>
    <lineage>
        <taxon>Eukaryota</taxon>
        <taxon>Sar</taxon>
        <taxon>Stramenopiles</taxon>
        <taxon>Ochrophyta</taxon>
        <taxon>Pelagophyceae</taxon>
        <taxon>Pelagomonadales</taxon>
        <taxon>Pelagomonadaceae</taxon>
        <taxon>Pelagomonas</taxon>
    </lineage>
</organism>
<keyword evidence="1" id="KW-0732">Signal</keyword>
<keyword evidence="3" id="KW-1185">Reference proteome</keyword>